<sequence length="86" mass="10063">MNFEKLVPNVYYVYITKGLKFFADCLEFTIGHNEIKSSEPFCVLEKGGLQIYLFENVKLAKEQNPKFLHPNFHKITLRPWGLKNSP</sequence>
<gene>
    <name evidence="1" type="ORF">HUW48_17500</name>
</gene>
<evidence type="ECO:0000313" key="2">
    <source>
        <dbReference type="Proteomes" id="UP000514509"/>
    </source>
</evidence>
<dbReference type="KEGG" id="add:HUW48_17500"/>
<dbReference type="AlphaFoldDB" id="A0A7L7LA61"/>
<evidence type="ECO:0000313" key="1">
    <source>
        <dbReference type="EMBL" id="QMU29710.1"/>
    </source>
</evidence>
<accession>A0A7L7LA61</accession>
<organism evidence="1 2">
    <name type="scientific">Adhaeribacter radiodurans</name>
    <dbReference type="NCBI Taxonomy" id="2745197"/>
    <lineage>
        <taxon>Bacteria</taxon>
        <taxon>Pseudomonadati</taxon>
        <taxon>Bacteroidota</taxon>
        <taxon>Cytophagia</taxon>
        <taxon>Cytophagales</taxon>
        <taxon>Hymenobacteraceae</taxon>
        <taxon>Adhaeribacter</taxon>
    </lineage>
</organism>
<proteinExistence type="predicted"/>
<name>A0A7L7LA61_9BACT</name>
<dbReference type="Proteomes" id="UP000514509">
    <property type="component" value="Chromosome"/>
</dbReference>
<protein>
    <submittedName>
        <fullName evidence="1">Uncharacterized protein</fullName>
    </submittedName>
</protein>
<dbReference type="RefSeq" id="WP_182412170.1">
    <property type="nucleotide sequence ID" value="NZ_CP055153.1"/>
</dbReference>
<reference evidence="1 2" key="1">
    <citation type="submission" date="2020-08" db="EMBL/GenBank/DDBJ databases">
        <title>Adhaeribacter dokdonensis sp. nov., isolated from the rhizosphere of Elymus tsukushiensis, a plant native to the Dokdo Islands, Republic of Korea.</title>
        <authorList>
            <person name="Ghim S.Y."/>
        </authorList>
    </citation>
    <scope>NUCLEOTIDE SEQUENCE [LARGE SCALE GENOMIC DNA]</scope>
    <source>
        <strain evidence="1 2">KUDC8001</strain>
    </source>
</reference>
<dbReference type="EMBL" id="CP055153">
    <property type="protein sequence ID" value="QMU29710.1"/>
    <property type="molecule type" value="Genomic_DNA"/>
</dbReference>
<keyword evidence="2" id="KW-1185">Reference proteome</keyword>